<keyword evidence="2" id="KW-0067">ATP-binding</keyword>
<feature type="non-terminal residue" evidence="2">
    <location>
        <position position="1"/>
    </location>
</feature>
<keyword evidence="2" id="KW-0378">Hydrolase</keyword>
<accession>W1YD46</accession>
<dbReference type="EMBL" id="AZMM01005616">
    <property type="protein sequence ID" value="ETJ40488.1"/>
    <property type="molecule type" value="Genomic_DNA"/>
</dbReference>
<evidence type="ECO:0000313" key="2">
    <source>
        <dbReference type="EMBL" id="ETJ40488.1"/>
    </source>
</evidence>
<feature type="compositionally biased region" description="Basic and acidic residues" evidence="1">
    <location>
        <begin position="38"/>
        <end position="58"/>
    </location>
</feature>
<proteinExistence type="predicted"/>
<comment type="caution">
    <text evidence="2">The sequence shown here is derived from an EMBL/GenBank/DDBJ whole genome shotgun (WGS) entry which is preliminary data.</text>
</comment>
<keyword evidence="2" id="KW-0347">Helicase</keyword>
<dbReference type="AlphaFoldDB" id="W1YD46"/>
<gene>
    <name evidence="2" type="ORF">Q604_UNBC05616G0001</name>
</gene>
<feature type="region of interest" description="Disordered" evidence="1">
    <location>
        <begin position="1"/>
        <end position="71"/>
    </location>
</feature>
<name>W1YD46_9ZZZZ</name>
<feature type="compositionally biased region" description="Basic and acidic residues" evidence="1">
    <location>
        <begin position="14"/>
        <end position="27"/>
    </location>
</feature>
<organism evidence="2">
    <name type="scientific">human gut metagenome</name>
    <dbReference type="NCBI Taxonomy" id="408170"/>
    <lineage>
        <taxon>unclassified sequences</taxon>
        <taxon>metagenomes</taxon>
        <taxon>organismal metagenomes</taxon>
    </lineage>
</organism>
<reference evidence="2" key="1">
    <citation type="submission" date="2013-12" db="EMBL/GenBank/DDBJ databases">
        <title>A Varibaculum cambriense genome reconstructed from a premature infant gut community with otherwise low bacterial novelty that shifts toward anaerobic metabolism during the third week of life.</title>
        <authorList>
            <person name="Brown C.T."/>
            <person name="Sharon I."/>
            <person name="Thomas B.C."/>
            <person name="Castelle C.J."/>
            <person name="Morowitz M.J."/>
            <person name="Banfield J.F."/>
        </authorList>
    </citation>
    <scope>NUCLEOTIDE SEQUENCE</scope>
</reference>
<protein>
    <submittedName>
        <fullName evidence="2">Superfamily I DNA and RNA helicase and helicase subunit</fullName>
    </submittedName>
</protein>
<sequence length="71" mass="7739">SFGRNRRKTQARAAEQKDVGCSRRPVETDEAAAPTHEAAPHEDAMQEDRAGQAQERTDQPVPGGEDGVLVR</sequence>
<feature type="compositionally biased region" description="Basic residues" evidence="1">
    <location>
        <begin position="1"/>
        <end position="10"/>
    </location>
</feature>
<evidence type="ECO:0000256" key="1">
    <source>
        <dbReference type="SAM" id="MobiDB-lite"/>
    </source>
</evidence>
<dbReference type="GO" id="GO:0004386">
    <property type="term" value="F:helicase activity"/>
    <property type="evidence" value="ECO:0007669"/>
    <property type="project" value="UniProtKB-KW"/>
</dbReference>
<keyword evidence="2" id="KW-0547">Nucleotide-binding</keyword>